<name>A0A9P1CCX2_9DINO</name>
<dbReference type="Proteomes" id="UP001152797">
    <property type="component" value="Unassembled WGS sequence"/>
</dbReference>
<feature type="domain" description="Tyrosine-protein phosphatase" evidence="3">
    <location>
        <begin position="36"/>
        <end position="197"/>
    </location>
</feature>
<dbReference type="PROSITE" id="PS50054">
    <property type="entry name" value="TYR_PHOSPHATASE_DUAL"/>
    <property type="match status" value="1"/>
</dbReference>
<dbReference type="PROSITE" id="PS50056">
    <property type="entry name" value="TYR_PHOSPHATASE_2"/>
    <property type="match status" value="1"/>
</dbReference>
<dbReference type="InterPro" id="IPR029021">
    <property type="entry name" value="Prot-tyrosine_phosphatase-like"/>
</dbReference>
<dbReference type="Gene3D" id="3.90.190.10">
    <property type="entry name" value="Protein tyrosine phosphatase superfamily"/>
    <property type="match status" value="1"/>
</dbReference>
<evidence type="ECO:0000256" key="2">
    <source>
        <dbReference type="ARBA" id="ARBA00022912"/>
    </source>
</evidence>
<evidence type="ECO:0000256" key="1">
    <source>
        <dbReference type="ARBA" id="ARBA00022801"/>
    </source>
</evidence>
<dbReference type="CDD" id="cd14498">
    <property type="entry name" value="DSP"/>
    <property type="match status" value="1"/>
</dbReference>
<dbReference type="SUPFAM" id="SSF52799">
    <property type="entry name" value="(Phosphotyrosine protein) phosphatases II"/>
    <property type="match status" value="1"/>
</dbReference>
<evidence type="ECO:0000313" key="7">
    <source>
        <dbReference type="Proteomes" id="UP001152797"/>
    </source>
</evidence>
<dbReference type="AlphaFoldDB" id="A0A9P1CCX2"/>
<gene>
    <name evidence="5" type="ORF">C1SCF055_LOCUS15922</name>
</gene>
<evidence type="ECO:0000313" key="5">
    <source>
        <dbReference type="EMBL" id="CAI3988798.1"/>
    </source>
</evidence>
<dbReference type="GO" id="GO:0005829">
    <property type="term" value="C:cytosol"/>
    <property type="evidence" value="ECO:0007669"/>
    <property type="project" value="TreeGrafter"/>
</dbReference>
<dbReference type="OrthoDB" id="10268103at2759"/>
<reference evidence="5" key="1">
    <citation type="submission" date="2022-10" db="EMBL/GenBank/DDBJ databases">
        <authorList>
            <person name="Chen Y."/>
            <person name="Dougan E. K."/>
            <person name="Chan C."/>
            <person name="Rhodes N."/>
            <person name="Thang M."/>
        </authorList>
    </citation>
    <scope>NUCLEOTIDE SEQUENCE</scope>
</reference>
<dbReference type="PANTHER" id="PTHR11138">
    <property type="entry name" value="METHIONYL-TRNA FORMYLTRANSFERASE"/>
    <property type="match status" value="1"/>
</dbReference>
<dbReference type="InterPro" id="IPR016130">
    <property type="entry name" value="Tyr_Pase_AS"/>
</dbReference>
<keyword evidence="2" id="KW-0904">Protein phosphatase</keyword>
<proteinExistence type="predicted"/>
<evidence type="ECO:0000259" key="3">
    <source>
        <dbReference type="PROSITE" id="PS50054"/>
    </source>
</evidence>
<dbReference type="InterPro" id="IPR000387">
    <property type="entry name" value="Tyr_Pase_dom"/>
</dbReference>
<feature type="domain" description="Tyrosine specific protein phosphatases" evidence="4">
    <location>
        <begin position="121"/>
        <end position="184"/>
    </location>
</feature>
<evidence type="ECO:0008006" key="8">
    <source>
        <dbReference type="Google" id="ProtNLM"/>
    </source>
</evidence>
<dbReference type="Pfam" id="PF00551">
    <property type="entry name" value="Formyl_trans_N"/>
    <property type="match status" value="1"/>
</dbReference>
<evidence type="ECO:0000259" key="4">
    <source>
        <dbReference type="PROSITE" id="PS50056"/>
    </source>
</evidence>
<dbReference type="GO" id="GO:0004721">
    <property type="term" value="F:phosphoprotein phosphatase activity"/>
    <property type="evidence" value="ECO:0007669"/>
    <property type="project" value="UniProtKB-KW"/>
</dbReference>
<dbReference type="InterPro" id="IPR036477">
    <property type="entry name" value="Formyl_transf_N_sf"/>
</dbReference>
<comment type="caution">
    <text evidence="5">The sequence shown here is derived from an EMBL/GenBank/DDBJ whole genome shotgun (WGS) entry which is preliminary data.</text>
</comment>
<dbReference type="InterPro" id="IPR000340">
    <property type="entry name" value="Dual-sp_phosphatase_cat-dom"/>
</dbReference>
<dbReference type="InterPro" id="IPR020422">
    <property type="entry name" value="TYR_PHOSPHATASE_DUAL_dom"/>
</dbReference>
<dbReference type="PROSITE" id="PS00383">
    <property type="entry name" value="TYR_PHOSPHATASE_1"/>
    <property type="match status" value="1"/>
</dbReference>
<keyword evidence="7" id="KW-1185">Reference proteome</keyword>
<dbReference type="CDD" id="cd08369">
    <property type="entry name" value="FMT_core"/>
    <property type="match status" value="1"/>
</dbReference>
<dbReference type="EMBL" id="CAMXCT020001302">
    <property type="protein sequence ID" value="CAL1142173.1"/>
    <property type="molecule type" value="Genomic_DNA"/>
</dbReference>
<dbReference type="EMBL" id="CAMXCT030001302">
    <property type="protein sequence ID" value="CAL4776110.1"/>
    <property type="molecule type" value="Genomic_DNA"/>
</dbReference>
<dbReference type="EMBL" id="CAMXCT010001302">
    <property type="protein sequence ID" value="CAI3988798.1"/>
    <property type="molecule type" value="Genomic_DNA"/>
</dbReference>
<dbReference type="Gene3D" id="3.40.50.12230">
    <property type="match status" value="1"/>
</dbReference>
<keyword evidence="1" id="KW-0378">Hydrolase</keyword>
<dbReference type="GO" id="GO:0004479">
    <property type="term" value="F:methionyl-tRNA formyltransferase activity"/>
    <property type="evidence" value="ECO:0007669"/>
    <property type="project" value="TreeGrafter"/>
</dbReference>
<reference evidence="6 7" key="2">
    <citation type="submission" date="2024-05" db="EMBL/GenBank/DDBJ databases">
        <authorList>
            <person name="Chen Y."/>
            <person name="Shah S."/>
            <person name="Dougan E. K."/>
            <person name="Thang M."/>
            <person name="Chan C."/>
        </authorList>
    </citation>
    <scope>NUCLEOTIDE SEQUENCE [LARGE SCALE GENOMIC DNA]</scope>
</reference>
<organism evidence="5">
    <name type="scientific">Cladocopium goreaui</name>
    <dbReference type="NCBI Taxonomy" id="2562237"/>
    <lineage>
        <taxon>Eukaryota</taxon>
        <taxon>Sar</taxon>
        <taxon>Alveolata</taxon>
        <taxon>Dinophyceae</taxon>
        <taxon>Suessiales</taxon>
        <taxon>Symbiodiniaceae</taxon>
        <taxon>Cladocopium</taxon>
    </lineage>
</organism>
<sequence>MLSFFRANGLDVLDKDESGRQAKVEGDHLRALRELGLCEVLPNSLYLGGAQDARDLKKANPKGITHVLNVSDMYVLPPGSSTNLVSEWDNLFGPWQTEEQFEADRAANPDCRPSGAYWRCKEFLKAAFEDPNSKVLVHCVLGVNRSATIIVAWLLETRRWTVDYSLQYVHQCRPVISPAEPHKDKSGEITDQRAKHQTEEQLLSFAASLGIEEKHHSCVITCSKARVFGQTGLTKEDAVLVMVSIGKSSLFSFLDGALLLSKCSRNCLGAKLYSASGLVPAQVSFQGLEAVSCISHTSQAKDLRDVCTALDFDCVLLDSNADILKAASGFRPDLIVSASYRKKIPASVLNLCRDCVNFHPSLLPKHRGCWSGFWCIFEGDAETGVTCHRMVEDFDAGLIVQQERLPLEPSDTSFSVYQKLLPVTALCARAVLARYFSTGLPPGEEQKGESSYHYRKLPFEGLIQPEWSETQVERFIRAMYFPPFDGAAMLVNGRQMPVESLEATDDFLFTSTEPRLQPLAPSMA</sequence>
<dbReference type="SMART" id="SM00195">
    <property type="entry name" value="DSPc"/>
    <property type="match status" value="1"/>
</dbReference>
<dbReference type="Pfam" id="PF00782">
    <property type="entry name" value="DSPc"/>
    <property type="match status" value="1"/>
</dbReference>
<protein>
    <recommendedName>
        <fullName evidence="8">Tyrosine specific protein phosphatases domain-containing protein</fullName>
    </recommendedName>
</protein>
<dbReference type="InterPro" id="IPR002376">
    <property type="entry name" value="Formyl_transf_N"/>
</dbReference>
<accession>A0A9P1CCX2</accession>
<dbReference type="SUPFAM" id="SSF53328">
    <property type="entry name" value="Formyltransferase"/>
    <property type="match status" value="1"/>
</dbReference>
<evidence type="ECO:0000313" key="6">
    <source>
        <dbReference type="EMBL" id="CAL4776110.1"/>
    </source>
</evidence>
<dbReference type="PANTHER" id="PTHR11138:SF5">
    <property type="entry name" value="METHIONYL-TRNA FORMYLTRANSFERASE, MITOCHONDRIAL"/>
    <property type="match status" value="1"/>
</dbReference>